<name>A0A5N5SXF5_9CRUS</name>
<comment type="caution">
    <text evidence="2">The sequence shown here is derived from an EMBL/GenBank/DDBJ whole genome shotgun (WGS) entry which is preliminary data.</text>
</comment>
<reference evidence="2 3" key="1">
    <citation type="journal article" date="2019" name="PLoS Biol.">
        <title>Sex chromosomes control vertical transmission of feminizing Wolbachia symbionts in an isopod.</title>
        <authorList>
            <person name="Becking T."/>
            <person name="Chebbi M.A."/>
            <person name="Giraud I."/>
            <person name="Moumen B."/>
            <person name="Laverre T."/>
            <person name="Caubet Y."/>
            <person name="Peccoud J."/>
            <person name="Gilbert C."/>
            <person name="Cordaux R."/>
        </authorList>
    </citation>
    <scope>NUCLEOTIDE SEQUENCE [LARGE SCALE GENOMIC DNA]</scope>
    <source>
        <strain evidence="2">ANa2</strain>
        <tissue evidence="2">Whole body excluding digestive tract and cuticle</tissue>
    </source>
</reference>
<evidence type="ECO:0000313" key="3">
    <source>
        <dbReference type="Proteomes" id="UP000326759"/>
    </source>
</evidence>
<keyword evidence="1" id="KW-0732">Signal</keyword>
<proteinExistence type="predicted"/>
<sequence length="85" mass="9616">MKFLFLSFSVFFSALLINIKNVSTIPPIRYDACRLISQRDCSLDSKPDVSCILKRCPSGSQCCYNGCSFNCYSYLKEIIEGEPAR</sequence>
<evidence type="ECO:0000313" key="2">
    <source>
        <dbReference type="EMBL" id="KAB7498916.1"/>
    </source>
</evidence>
<feature type="chain" id="PRO_5024343941" description="WAP domain-containing protein" evidence="1">
    <location>
        <begin position="25"/>
        <end position="85"/>
    </location>
</feature>
<organism evidence="2 3">
    <name type="scientific">Armadillidium nasatum</name>
    <dbReference type="NCBI Taxonomy" id="96803"/>
    <lineage>
        <taxon>Eukaryota</taxon>
        <taxon>Metazoa</taxon>
        <taxon>Ecdysozoa</taxon>
        <taxon>Arthropoda</taxon>
        <taxon>Crustacea</taxon>
        <taxon>Multicrustacea</taxon>
        <taxon>Malacostraca</taxon>
        <taxon>Eumalacostraca</taxon>
        <taxon>Peracarida</taxon>
        <taxon>Isopoda</taxon>
        <taxon>Oniscidea</taxon>
        <taxon>Crinocheta</taxon>
        <taxon>Armadillidiidae</taxon>
        <taxon>Armadillidium</taxon>
    </lineage>
</organism>
<protein>
    <recommendedName>
        <fullName evidence="4">WAP domain-containing protein</fullName>
    </recommendedName>
</protein>
<accession>A0A5N5SXF5</accession>
<dbReference type="EMBL" id="SEYY01018841">
    <property type="protein sequence ID" value="KAB7498916.1"/>
    <property type="molecule type" value="Genomic_DNA"/>
</dbReference>
<keyword evidence="3" id="KW-1185">Reference proteome</keyword>
<evidence type="ECO:0008006" key="4">
    <source>
        <dbReference type="Google" id="ProtNLM"/>
    </source>
</evidence>
<evidence type="ECO:0000256" key="1">
    <source>
        <dbReference type="SAM" id="SignalP"/>
    </source>
</evidence>
<dbReference type="AlphaFoldDB" id="A0A5N5SXF5"/>
<dbReference type="Proteomes" id="UP000326759">
    <property type="component" value="Unassembled WGS sequence"/>
</dbReference>
<feature type="signal peptide" evidence="1">
    <location>
        <begin position="1"/>
        <end position="24"/>
    </location>
</feature>
<gene>
    <name evidence="2" type="ORF">Anas_07589</name>
</gene>